<sequence>MKNDNIEDLFKSLDFDVAEPSEDHQERFKKKLKQRLKKKTKTSGIISLWTPVLAIAATFLVAFLLFQGVFDNGLGKEQDLASVSPEMKNTQDFYASVITRELYNLQQEKTPETEAVIEDALKQIQILEKDYEKLKTDLSQSGQDRRVISAMITNFQKRIDLLTNVLEKVNNINDLKNVPHENNIL</sequence>
<evidence type="ECO:0000313" key="4">
    <source>
        <dbReference type="Proteomes" id="UP000610456"/>
    </source>
</evidence>
<evidence type="ECO:0008006" key="5">
    <source>
        <dbReference type="Google" id="ProtNLM"/>
    </source>
</evidence>
<dbReference type="AlphaFoldDB" id="A0A918SAP6"/>
<feature type="coiled-coil region" evidence="1">
    <location>
        <begin position="117"/>
        <end position="144"/>
    </location>
</feature>
<dbReference type="Proteomes" id="UP000610456">
    <property type="component" value="Unassembled WGS sequence"/>
</dbReference>
<proteinExistence type="predicted"/>
<reference evidence="3" key="2">
    <citation type="submission" date="2020-09" db="EMBL/GenBank/DDBJ databases">
        <authorList>
            <person name="Sun Q."/>
            <person name="Kim S."/>
        </authorList>
    </citation>
    <scope>NUCLEOTIDE SEQUENCE</scope>
    <source>
        <strain evidence="3">KCTC 12719</strain>
    </source>
</reference>
<organism evidence="3 4">
    <name type="scientific">Salinimicrobium marinum</name>
    <dbReference type="NCBI Taxonomy" id="680283"/>
    <lineage>
        <taxon>Bacteria</taxon>
        <taxon>Pseudomonadati</taxon>
        <taxon>Bacteroidota</taxon>
        <taxon>Flavobacteriia</taxon>
        <taxon>Flavobacteriales</taxon>
        <taxon>Flavobacteriaceae</taxon>
        <taxon>Salinimicrobium</taxon>
    </lineage>
</organism>
<dbReference type="EMBL" id="BMXB01000003">
    <property type="protein sequence ID" value="GHA33200.1"/>
    <property type="molecule type" value="Genomic_DNA"/>
</dbReference>
<name>A0A918SAP6_9FLAO</name>
<evidence type="ECO:0000256" key="1">
    <source>
        <dbReference type="SAM" id="Coils"/>
    </source>
</evidence>
<feature type="transmembrane region" description="Helical" evidence="2">
    <location>
        <begin position="45"/>
        <end position="66"/>
    </location>
</feature>
<comment type="caution">
    <text evidence="3">The sequence shown here is derived from an EMBL/GenBank/DDBJ whole genome shotgun (WGS) entry which is preliminary data.</text>
</comment>
<keyword evidence="2" id="KW-0812">Transmembrane</keyword>
<gene>
    <name evidence="3" type="ORF">GCM10007103_13370</name>
</gene>
<protein>
    <recommendedName>
        <fullName evidence="5">DUF4179 domain-containing protein</fullName>
    </recommendedName>
</protein>
<keyword evidence="2" id="KW-1133">Transmembrane helix</keyword>
<keyword evidence="1" id="KW-0175">Coiled coil</keyword>
<reference evidence="3" key="1">
    <citation type="journal article" date="2014" name="Int. J. Syst. Evol. Microbiol.">
        <title>Complete genome sequence of Corynebacterium casei LMG S-19264T (=DSM 44701T), isolated from a smear-ripened cheese.</title>
        <authorList>
            <consortium name="US DOE Joint Genome Institute (JGI-PGF)"/>
            <person name="Walter F."/>
            <person name="Albersmeier A."/>
            <person name="Kalinowski J."/>
            <person name="Ruckert C."/>
        </authorList>
    </citation>
    <scope>NUCLEOTIDE SEQUENCE</scope>
    <source>
        <strain evidence="3">KCTC 12719</strain>
    </source>
</reference>
<keyword evidence="4" id="KW-1185">Reference proteome</keyword>
<evidence type="ECO:0000256" key="2">
    <source>
        <dbReference type="SAM" id="Phobius"/>
    </source>
</evidence>
<keyword evidence="2" id="KW-0472">Membrane</keyword>
<evidence type="ECO:0000313" key="3">
    <source>
        <dbReference type="EMBL" id="GHA33200.1"/>
    </source>
</evidence>
<accession>A0A918SAP6</accession>
<dbReference type="RefSeq" id="WP_189603948.1">
    <property type="nucleotide sequence ID" value="NZ_BMXB01000003.1"/>
</dbReference>